<keyword evidence="2" id="KW-1185">Reference proteome</keyword>
<dbReference type="AlphaFoldDB" id="A0A3L9YI32"/>
<accession>A0A3L9YI32</accession>
<evidence type="ECO:0008006" key="3">
    <source>
        <dbReference type="Google" id="ProtNLM"/>
    </source>
</evidence>
<name>A0A3L9YI32_9RHOB</name>
<dbReference type="OrthoDB" id="9795634at2"/>
<evidence type="ECO:0000313" key="1">
    <source>
        <dbReference type="EMBL" id="RMA42490.1"/>
    </source>
</evidence>
<proteinExistence type="predicted"/>
<dbReference type="Proteomes" id="UP000281343">
    <property type="component" value="Unassembled WGS sequence"/>
</dbReference>
<dbReference type="SUPFAM" id="SSF53335">
    <property type="entry name" value="S-adenosyl-L-methionine-dependent methyltransferases"/>
    <property type="match status" value="1"/>
</dbReference>
<gene>
    <name evidence="1" type="ORF">D9R08_10400</name>
</gene>
<comment type="caution">
    <text evidence="1">The sequence shown here is derived from an EMBL/GenBank/DDBJ whole genome shotgun (WGS) entry which is preliminary data.</text>
</comment>
<protein>
    <recommendedName>
        <fullName evidence="3">SAM-dependent methyltransferase</fullName>
    </recommendedName>
</protein>
<evidence type="ECO:0000313" key="2">
    <source>
        <dbReference type="Proteomes" id="UP000281343"/>
    </source>
</evidence>
<dbReference type="RefSeq" id="WP_121897971.1">
    <property type="nucleotide sequence ID" value="NZ_RCNT01000004.1"/>
</dbReference>
<organism evidence="1 2">
    <name type="scientific">Rhodophyticola porphyridii</name>
    <dbReference type="NCBI Taxonomy" id="1852017"/>
    <lineage>
        <taxon>Bacteria</taxon>
        <taxon>Pseudomonadati</taxon>
        <taxon>Pseudomonadota</taxon>
        <taxon>Alphaproteobacteria</taxon>
        <taxon>Rhodobacterales</taxon>
        <taxon>Roseobacteraceae</taxon>
        <taxon>Rhodophyticola</taxon>
    </lineage>
</organism>
<sequence length="62" mass="6620">MPKTKALSATDYDTAAPRWGDKMRALGYSDAYQGVLAAFRTQGNHQSHLVDIGCGTASFAEA</sequence>
<reference evidence="1 2" key="1">
    <citation type="submission" date="2018-10" db="EMBL/GenBank/DDBJ databases">
        <authorList>
            <person name="Jung H.S."/>
            <person name="Jeon C.O."/>
        </authorList>
    </citation>
    <scope>NUCLEOTIDE SEQUENCE [LARGE SCALE GENOMIC DNA]</scope>
    <source>
        <strain evidence="1 2">MA-7-27</strain>
    </source>
</reference>
<dbReference type="InterPro" id="IPR029063">
    <property type="entry name" value="SAM-dependent_MTases_sf"/>
</dbReference>
<dbReference type="EMBL" id="RCNT01000004">
    <property type="protein sequence ID" value="RMA42490.1"/>
    <property type="molecule type" value="Genomic_DNA"/>
</dbReference>